<name>A0ABV0KB39_9CYAN</name>
<dbReference type="InterPro" id="IPR014747">
    <property type="entry name" value="Bac_photo_RC_H_C"/>
</dbReference>
<evidence type="ECO:0000259" key="2">
    <source>
        <dbReference type="Pfam" id="PF05239"/>
    </source>
</evidence>
<dbReference type="RefSeq" id="WP_190704455.1">
    <property type="nucleotide sequence ID" value="NZ_JAMPKX010000017.1"/>
</dbReference>
<dbReference type="Gene3D" id="3.90.50.10">
    <property type="entry name" value="Photosynthetic Reaction Center, subunit H, domain 2"/>
    <property type="match status" value="1"/>
</dbReference>
<accession>A0ABV0KB39</accession>
<feature type="region of interest" description="Disordered" evidence="1">
    <location>
        <begin position="117"/>
        <end position="145"/>
    </location>
</feature>
<proteinExistence type="predicted"/>
<protein>
    <submittedName>
        <fullName evidence="3">PRC-barrel domain-containing protein</fullName>
    </submittedName>
</protein>
<evidence type="ECO:0000313" key="3">
    <source>
        <dbReference type="EMBL" id="MEP0949962.1"/>
    </source>
</evidence>
<dbReference type="Proteomes" id="UP001482513">
    <property type="component" value="Unassembled WGS sequence"/>
</dbReference>
<evidence type="ECO:0000313" key="4">
    <source>
        <dbReference type="Proteomes" id="UP001482513"/>
    </source>
</evidence>
<comment type="caution">
    <text evidence="3">The sequence shown here is derived from an EMBL/GenBank/DDBJ whole genome shotgun (WGS) entry which is preliminary data.</text>
</comment>
<dbReference type="SUPFAM" id="SSF50346">
    <property type="entry name" value="PRC-barrel domain"/>
    <property type="match status" value="1"/>
</dbReference>
<organism evidence="3 4">
    <name type="scientific">Leptolyngbya subtilissima DQ-A4</name>
    <dbReference type="NCBI Taxonomy" id="2933933"/>
    <lineage>
        <taxon>Bacteria</taxon>
        <taxon>Bacillati</taxon>
        <taxon>Cyanobacteriota</taxon>
        <taxon>Cyanophyceae</taxon>
        <taxon>Leptolyngbyales</taxon>
        <taxon>Leptolyngbyaceae</taxon>
        <taxon>Leptolyngbya group</taxon>
        <taxon>Leptolyngbya</taxon>
    </lineage>
</organism>
<gene>
    <name evidence="3" type="ORF">NC992_24030</name>
</gene>
<keyword evidence="4" id="KW-1185">Reference proteome</keyword>
<feature type="domain" description="PRC-barrel" evidence="2">
    <location>
        <begin position="6"/>
        <end position="69"/>
    </location>
</feature>
<feature type="compositionally biased region" description="Polar residues" evidence="1">
    <location>
        <begin position="136"/>
        <end position="145"/>
    </location>
</feature>
<dbReference type="EMBL" id="JAMPKX010000017">
    <property type="protein sequence ID" value="MEP0949962.1"/>
    <property type="molecule type" value="Genomic_DNA"/>
</dbReference>
<sequence>MDKISSYAVYAQGEDKVGSAKDLLVDDSGHFRYLVIDTGPWIFGKTVLLPVGLARFDYDNTRIYVDGLTKGQVEHLPKYDDDMVVDEHYEERIRGIYQPIAQGRSSRQFLGNTTYSTEAQNDSRAGDLRRMPPIGNTASATATRNDSVAGDLRRMGPIGAPVGTLTENHPGRPDHSANIYDQETGFYGLSNEDNHGLLRSYEERLAAHRSRNWVE</sequence>
<dbReference type="Pfam" id="PF05239">
    <property type="entry name" value="PRC"/>
    <property type="match status" value="1"/>
</dbReference>
<dbReference type="InterPro" id="IPR011033">
    <property type="entry name" value="PRC_barrel-like_sf"/>
</dbReference>
<evidence type="ECO:0000256" key="1">
    <source>
        <dbReference type="SAM" id="MobiDB-lite"/>
    </source>
</evidence>
<reference evidence="3 4" key="1">
    <citation type="submission" date="2022-04" db="EMBL/GenBank/DDBJ databases">
        <title>Positive selection, recombination, and allopatry shape intraspecific diversity of widespread and dominant cyanobacteria.</title>
        <authorList>
            <person name="Wei J."/>
            <person name="Shu W."/>
            <person name="Hu C."/>
        </authorList>
    </citation>
    <scope>NUCLEOTIDE SEQUENCE [LARGE SCALE GENOMIC DNA]</scope>
    <source>
        <strain evidence="3 4">DQ-A4</strain>
    </source>
</reference>
<dbReference type="InterPro" id="IPR027275">
    <property type="entry name" value="PRC-brl_dom"/>
</dbReference>